<name>A0A835QKD7_VANPL</name>
<feature type="repeat" description="RCC1" evidence="2">
    <location>
        <begin position="111"/>
        <end position="162"/>
    </location>
</feature>
<gene>
    <name evidence="4" type="ORF">HPP92_015815</name>
</gene>
<feature type="repeat" description="RCC1" evidence="2">
    <location>
        <begin position="217"/>
        <end position="277"/>
    </location>
</feature>
<protein>
    <recommendedName>
        <fullName evidence="3">RCC1-like domain-containing protein</fullName>
    </recommendedName>
</protein>
<dbReference type="InterPro" id="IPR009091">
    <property type="entry name" value="RCC1/BLIP-II"/>
</dbReference>
<evidence type="ECO:0000256" key="1">
    <source>
        <dbReference type="ARBA" id="ARBA00022737"/>
    </source>
</evidence>
<dbReference type="InterPro" id="IPR051625">
    <property type="entry name" value="Signaling_Regulatory_Domain"/>
</dbReference>
<accession>A0A835QKD7</accession>
<feature type="repeat" description="RCC1" evidence="2">
    <location>
        <begin position="58"/>
        <end position="110"/>
    </location>
</feature>
<dbReference type="PRINTS" id="PR00633">
    <property type="entry name" value="RCCNDNSATION"/>
</dbReference>
<feature type="repeat" description="RCC1" evidence="2">
    <location>
        <begin position="278"/>
        <end position="327"/>
    </location>
</feature>
<feature type="repeat" description="RCC1" evidence="2">
    <location>
        <begin position="328"/>
        <end position="380"/>
    </location>
</feature>
<dbReference type="PANTHER" id="PTHR22872">
    <property type="entry name" value="BTK-BINDING PROTEIN-RELATED"/>
    <property type="match status" value="1"/>
</dbReference>
<dbReference type="SUPFAM" id="SSF50985">
    <property type="entry name" value="RCC1/BLIP-II"/>
    <property type="match status" value="1"/>
</dbReference>
<reference evidence="4 5" key="1">
    <citation type="journal article" date="2020" name="Nat. Food">
        <title>A phased Vanilla planifolia genome enables genetic improvement of flavour and production.</title>
        <authorList>
            <person name="Hasing T."/>
            <person name="Tang H."/>
            <person name="Brym M."/>
            <person name="Khazi F."/>
            <person name="Huang T."/>
            <person name="Chambers A.H."/>
        </authorList>
    </citation>
    <scope>NUCLEOTIDE SEQUENCE [LARGE SCALE GENOMIC DNA]</scope>
    <source>
        <tissue evidence="4">Leaf</tissue>
    </source>
</reference>
<dbReference type="InterPro" id="IPR058923">
    <property type="entry name" value="RCC1-like_dom"/>
</dbReference>
<evidence type="ECO:0000256" key="2">
    <source>
        <dbReference type="PROSITE-ProRule" id="PRU00235"/>
    </source>
</evidence>
<dbReference type="Pfam" id="PF25390">
    <property type="entry name" value="WD40_RLD"/>
    <property type="match status" value="1"/>
</dbReference>
<sequence>MVILKCFRRFPAYAVPRPTSMASGTWRSVLRGISGLEAASSTPSSGFLRRWISTSTRRFVALWGNGDYGRLGLGSLESRWKPTACPFFSDDDPPVSISCGGAHTLFLTKSGKVYATGLNNFGQLGITSASSHMLEPFHISGIPGKVLQVSAGYHHSAAVTEGGKLFIWGNNSCGQLGLGKKSGVIVSTPTWVESLNGIHIKMVALGSEHSIALTGEGNVLTWGSASAGRLGHGNQSKIFSFSFNSSEYTPRLIKNLEGIKIKKVAAGMLHSACIDERGSVFIFGEQTVSKMGFSEIKNVSQPSSIQELPFSEEIACGGYHTCVVTNEGKLYSWGSNENGCLGLGCTDMVRIPQSVENCFLKSAVSEVSCGWKHTAAVSGEISSS</sequence>
<comment type="caution">
    <text evidence="4">The sequence shown here is derived from an EMBL/GenBank/DDBJ whole genome shotgun (WGS) entry which is preliminary data.</text>
</comment>
<feature type="domain" description="RCC1-like" evidence="3">
    <location>
        <begin position="60"/>
        <end position="378"/>
    </location>
</feature>
<dbReference type="Gene3D" id="2.130.10.30">
    <property type="entry name" value="Regulator of chromosome condensation 1/beta-lactamase-inhibitor protein II"/>
    <property type="match status" value="2"/>
</dbReference>
<evidence type="ECO:0000313" key="5">
    <source>
        <dbReference type="Proteomes" id="UP000639772"/>
    </source>
</evidence>
<evidence type="ECO:0000259" key="3">
    <source>
        <dbReference type="Pfam" id="PF25390"/>
    </source>
</evidence>
<dbReference type="EMBL" id="JADCNM010000008">
    <property type="protein sequence ID" value="KAG0471269.1"/>
    <property type="molecule type" value="Genomic_DNA"/>
</dbReference>
<keyword evidence="1" id="KW-0677">Repeat</keyword>
<evidence type="ECO:0000313" key="4">
    <source>
        <dbReference type="EMBL" id="KAG0471269.1"/>
    </source>
</evidence>
<dbReference type="PROSITE" id="PS50012">
    <property type="entry name" value="RCC1_3"/>
    <property type="match status" value="6"/>
</dbReference>
<dbReference type="Proteomes" id="UP000639772">
    <property type="component" value="Unassembled WGS sequence"/>
</dbReference>
<dbReference type="AlphaFoldDB" id="A0A835QKD7"/>
<organism evidence="4 5">
    <name type="scientific">Vanilla planifolia</name>
    <name type="common">Vanilla</name>
    <dbReference type="NCBI Taxonomy" id="51239"/>
    <lineage>
        <taxon>Eukaryota</taxon>
        <taxon>Viridiplantae</taxon>
        <taxon>Streptophyta</taxon>
        <taxon>Embryophyta</taxon>
        <taxon>Tracheophyta</taxon>
        <taxon>Spermatophyta</taxon>
        <taxon>Magnoliopsida</taxon>
        <taxon>Liliopsida</taxon>
        <taxon>Asparagales</taxon>
        <taxon>Orchidaceae</taxon>
        <taxon>Vanilloideae</taxon>
        <taxon>Vanilleae</taxon>
        <taxon>Vanilla</taxon>
    </lineage>
</organism>
<dbReference type="PROSITE" id="PS00626">
    <property type="entry name" value="RCC1_2"/>
    <property type="match status" value="2"/>
</dbReference>
<dbReference type="OrthoDB" id="8068875at2759"/>
<feature type="repeat" description="RCC1" evidence="2">
    <location>
        <begin position="163"/>
        <end position="216"/>
    </location>
</feature>
<proteinExistence type="predicted"/>
<dbReference type="InterPro" id="IPR000408">
    <property type="entry name" value="Reg_chr_condens"/>
</dbReference>